<proteinExistence type="predicted"/>
<dbReference type="Pfam" id="PF04255">
    <property type="entry name" value="DUF433"/>
    <property type="match status" value="1"/>
</dbReference>
<dbReference type="EMBL" id="PFFQ01000066">
    <property type="protein sequence ID" value="PIW13772.1"/>
    <property type="molecule type" value="Genomic_DNA"/>
</dbReference>
<dbReference type="Proteomes" id="UP000231019">
    <property type="component" value="Unassembled WGS sequence"/>
</dbReference>
<dbReference type="SUPFAM" id="SSF46689">
    <property type="entry name" value="Homeodomain-like"/>
    <property type="match status" value="1"/>
</dbReference>
<comment type="caution">
    <text evidence="1">The sequence shown here is derived from an EMBL/GenBank/DDBJ whole genome shotgun (WGS) entry which is preliminary data.</text>
</comment>
<dbReference type="InterPro" id="IPR007367">
    <property type="entry name" value="DUF433"/>
</dbReference>
<dbReference type="AlphaFoldDB" id="A0A2M7FXG7"/>
<evidence type="ECO:0008006" key="3">
    <source>
        <dbReference type="Google" id="ProtNLM"/>
    </source>
</evidence>
<evidence type="ECO:0000313" key="1">
    <source>
        <dbReference type="EMBL" id="PIW13772.1"/>
    </source>
</evidence>
<organism evidence="1 2">
    <name type="scientific">bacterium (Candidatus Blackallbacteria) CG17_big_fil_post_rev_8_21_14_2_50_48_46</name>
    <dbReference type="NCBI Taxonomy" id="2014261"/>
    <lineage>
        <taxon>Bacteria</taxon>
        <taxon>Candidatus Blackallbacteria</taxon>
    </lineage>
</organism>
<reference evidence="1 2" key="1">
    <citation type="submission" date="2017-09" db="EMBL/GenBank/DDBJ databases">
        <title>Depth-based differentiation of microbial function through sediment-hosted aquifers and enrichment of novel symbionts in the deep terrestrial subsurface.</title>
        <authorList>
            <person name="Probst A.J."/>
            <person name="Ladd B."/>
            <person name="Jarett J.K."/>
            <person name="Geller-Mcgrath D.E."/>
            <person name="Sieber C.M."/>
            <person name="Emerson J.B."/>
            <person name="Anantharaman K."/>
            <person name="Thomas B.C."/>
            <person name="Malmstrom R."/>
            <person name="Stieglmeier M."/>
            <person name="Klingl A."/>
            <person name="Woyke T."/>
            <person name="Ryan C.M."/>
            <person name="Banfield J.F."/>
        </authorList>
    </citation>
    <scope>NUCLEOTIDE SEQUENCE [LARGE SCALE GENOMIC DNA]</scope>
    <source>
        <strain evidence="1">CG17_big_fil_post_rev_8_21_14_2_50_48_46</strain>
    </source>
</reference>
<accession>A0A2M7FXG7</accession>
<sequence>MRHVISDSNFLNGKPYLGGIRLSLEMILNEFLQRKTIHEIVRKYPQLAEEDVLFALQYAIKTVNAHPEDADIQR</sequence>
<dbReference type="InterPro" id="IPR009057">
    <property type="entry name" value="Homeodomain-like_sf"/>
</dbReference>
<name>A0A2M7FXG7_9BACT</name>
<evidence type="ECO:0000313" key="2">
    <source>
        <dbReference type="Proteomes" id="UP000231019"/>
    </source>
</evidence>
<gene>
    <name evidence="1" type="ORF">COW36_24195</name>
</gene>
<dbReference type="Gene3D" id="1.10.10.10">
    <property type="entry name" value="Winged helix-like DNA-binding domain superfamily/Winged helix DNA-binding domain"/>
    <property type="match status" value="1"/>
</dbReference>
<dbReference type="InterPro" id="IPR036388">
    <property type="entry name" value="WH-like_DNA-bd_sf"/>
</dbReference>
<protein>
    <recommendedName>
        <fullName evidence="3">Antitoxin</fullName>
    </recommendedName>
</protein>